<evidence type="ECO:0000313" key="4">
    <source>
        <dbReference type="Proteomes" id="UP000639338"/>
    </source>
</evidence>
<organism evidence="3 4">
    <name type="scientific">Aphidius gifuensis</name>
    <name type="common">Parasitoid wasp</name>
    <dbReference type="NCBI Taxonomy" id="684658"/>
    <lineage>
        <taxon>Eukaryota</taxon>
        <taxon>Metazoa</taxon>
        <taxon>Ecdysozoa</taxon>
        <taxon>Arthropoda</taxon>
        <taxon>Hexapoda</taxon>
        <taxon>Insecta</taxon>
        <taxon>Pterygota</taxon>
        <taxon>Neoptera</taxon>
        <taxon>Endopterygota</taxon>
        <taxon>Hymenoptera</taxon>
        <taxon>Apocrita</taxon>
        <taxon>Ichneumonoidea</taxon>
        <taxon>Braconidae</taxon>
        <taxon>Aphidiinae</taxon>
        <taxon>Aphidius</taxon>
    </lineage>
</organism>
<dbReference type="OrthoDB" id="5822793at2759"/>
<dbReference type="Proteomes" id="UP000639338">
    <property type="component" value="Unassembled WGS sequence"/>
</dbReference>
<reference evidence="3 4" key="1">
    <citation type="submission" date="2020-08" db="EMBL/GenBank/DDBJ databases">
        <title>Aphidius gifuensis genome sequencing and assembly.</title>
        <authorList>
            <person name="Du Z."/>
        </authorList>
    </citation>
    <scope>NUCLEOTIDE SEQUENCE [LARGE SCALE GENOMIC DNA]</scope>
    <source>
        <strain evidence="3">YNYX2018</strain>
        <tissue evidence="3">Adults</tissue>
    </source>
</reference>
<keyword evidence="2" id="KW-0812">Transmembrane</keyword>
<accession>A0A835CUN5</accession>
<feature type="compositionally biased region" description="Low complexity" evidence="1">
    <location>
        <begin position="768"/>
        <end position="777"/>
    </location>
</feature>
<sequence length="1268" mass="145356">MEVKKISEINDQQMSNDVGIITGQCDKSIENIINNNDDNSLENIQNESSTCPNKETPNDVKNKKDIIINTTDNDHQDDTTESIDKLNSVAGAQSPTALAFTIDFSDEKKDKNDTAKYQNLFQRFNARHRRNFSTSQLEVKNSKSSNDLSPNFIQKKKPMSINSEGYFSSEDDTKRKVDRLSKKLQELGLKTNTKGAIKKTDIMTRSLTENKSIIKRRSYCDDDDEEEEQQQQKTSNKIRPEMTYSATMNDLSRIQKLNSSIEDNERSNCVKYSPEKIYTKNIEYININHEYNNDKIIQNVKLTNINYLSDNDDNNIKRKIKKKKHTNTQIMSVSFTSEHVSNSSTSNKNLDVFNVSNIDDNSDDTISETGTYTIHKDYTDEEKARMDIDKEFSVGILTEDEKKNNELYINNKFNMRCTHDNNTWIKEWATQVAVHNLVPKNDVLNDGRTTPSSPTKIPSPIYSNSRRQSKSRYEQSDSSLDADIQQKCGLNNSNNNIIDSGGESDDDTSNSYPTPPLTSQRTSTHSTLVRRGSLTEALFKRVNNNDGRRSMRKYQDEITFDIPKSPSHVLARMKVERCNSLDRKDHYSDTQESNSSRRSSIRNDDNNIIKHTNSPILNRLKLTTSKLTNSPIFDNKKITKNNIKSPSFDCQKKFTNYDNNKSKNIDKSSYILRKSNSTSNYREIINDKNDYYHHHNYQINNSPLLQRNNSIKRSSSNNSIRNTKGLTRCDSFNDKHCEINRKIKNKISGSDSSSETGEIHRHHHQQKHQQQQQQQLHVPPISSGIKLNRAFSIRRGRLNNDSDTTSNTTTPEERRRRGQSEIKSAPTSARQQNYHHHHRERTNSAGASNKDTFKKSDILTKDKQRGPSLSRNESGRYSIRGQKLNNNINSNTQNIQSRINQKINKDNKNCGRSNSTLTSKEVEFQNWKRRKNYNPMLAASEGKKKPQDITKKNIDDTTNDCRDNSVLRSASFHGTRGTLSLAGDDWSDNDNNFNDSNEILQIPPPSSPLDGSDSDLDTSSYLQTTHNVVTAMSARMNVYHHSNEPVDSGGESDDDTSHSLRNNNNKIHNQVSDTESSDDQQAINSKNLTKFNRSFGIRRGREIHDTDIKIPQIKNQHNLSNNNNTRTIARTDSGRFSMRASKTNNNVNNVKGKTKEDKKKLMQQHLKEQEMQNWKRRKSTKINNNFFCYFYLMIIIVCIFIHFFLFIGYNPMQAAMMDAKRKTSMAKKNLNESSSVLRSQSFHGPMNLGISEWSDEDISASADEAPIY</sequence>
<feature type="compositionally biased region" description="Low complexity" evidence="1">
    <location>
        <begin position="799"/>
        <end position="810"/>
    </location>
</feature>
<dbReference type="EMBL" id="JACMRX010000003">
    <property type="protein sequence ID" value="KAF7993530.1"/>
    <property type="molecule type" value="Genomic_DNA"/>
</dbReference>
<feature type="compositionally biased region" description="Basic and acidic residues" evidence="1">
    <location>
        <begin position="811"/>
        <end position="820"/>
    </location>
</feature>
<feature type="transmembrane region" description="Helical" evidence="2">
    <location>
        <begin position="1189"/>
        <end position="1212"/>
    </location>
</feature>
<name>A0A835CUN5_APHGI</name>
<evidence type="ECO:0000313" key="3">
    <source>
        <dbReference type="EMBL" id="KAF7993530.1"/>
    </source>
</evidence>
<evidence type="ECO:0000256" key="2">
    <source>
        <dbReference type="SAM" id="Phobius"/>
    </source>
</evidence>
<keyword evidence="4" id="KW-1185">Reference proteome</keyword>
<keyword evidence="2" id="KW-1133">Transmembrane helix</keyword>
<feature type="region of interest" description="Disordered" evidence="1">
    <location>
        <begin position="441"/>
        <end position="530"/>
    </location>
</feature>
<feature type="region of interest" description="Disordered" evidence="1">
    <location>
        <begin position="708"/>
        <end position="777"/>
    </location>
</feature>
<feature type="region of interest" description="Disordered" evidence="1">
    <location>
        <begin position="977"/>
        <end position="1019"/>
    </location>
</feature>
<feature type="compositionally biased region" description="Basic and acidic residues" evidence="1">
    <location>
        <begin position="851"/>
        <end position="865"/>
    </location>
</feature>
<feature type="region of interest" description="Disordered" evidence="1">
    <location>
        <begin position="1041"/>
        <end position="1087"/>
    </location>
</feature>
<gene>
    <name evidence="3" type="ORF">HCN44_010125</name>
</gene>
<feature type="compositionally biased region" description="Polar residues" evidence="1">
    <location>
        <begin position="821"/>
        <end position="832"/>
    </location>
</feature>
<feature type="compositionally biased region" description="Polar residues" evidence="1">
    <location>
        <begin position="509"/>
        <end position="527"/>
    </location>
</feature>
<feature type="compositionally biased region" description="Polar residues" evidence="1">
    <location>
        <begin position="1059"/>
        <end position="1087"/>
    </location>
</feature>
<feature type="region of interest" description="Disordered" evidence="1">
    <location>
        <begin position="218"/>
        <end position="237"/>
    </location>
</feature>
<feature type="compositionally biased region" description="Polar residues" evidence="1">
    <location>
        <begin position="747"/>
        <end position="756"/>
    </location>
</feature>
<feature type="region of interest" description="Disordered" evidence="1">
    <location>
        <begin position="132"/>
        <end position="153"/>
    </location>
</feature>
<feature type="region of interest" description="Disordered" evidence="1">
    <location>
        <begin position="581"/>
        <end position="607"/>
    </location>
</feature>
<evidence type="ECO:0000256" key="1">
    <source>
        <dbReference type="SAM" id="MobiDB-lite"/>
    </source>
</evidence>
<dbReference type="AlphaFoldDB" id="A0A835CUN5"/>
<feature type="compositionally biased region" description="Basic and acidic residues" evidence="1">
    <location>
        <begin position="731"/>
        <end position="741"/>
    </location>
</feature>
<comment type="caution">
    <text evidence="3">The sequence shown here is derived from an EMBL/GenBank/DDBJ whole genome shotgun (WGS) entry which is preliminary data.</text>
</comment>
<feature type="region of interest" description="Disordered" evidence="1">
    <location>
        <begin position="792"/>
        <end position="892"/>
    </location>
</feature>
<feature type="compositionally biased region" description="Polar residues" evidence="1">
    <location>
        <begin position="132"/>
        <end position="152"/>
    </location>
</feature>
<proteinExistence type="predicted"/>
<feature type="compositionally biased region" description="Low complexity" evidence="1">
    <location>
        <begin position="449"/>
        <end position="463"/>
    </location>
</feature>
<protein>
    <submittedName>
        <fullName evidence="3">Uncharacterized protein</fullName>
    </submittedName>
</protein>
<feature type="compositionally biased region" description="Low complexity" evidence="1">
    <location>
        <begin position="708"/>
        <end position="722"/>
    </location>
</feature>
<keyword evidence="2" id="KW-0472">Membrane</keyword>